<dbReference type="AlphaFoldDB" id="A0A0C9XW01"/>
<dbReference type="HOGENOM" id="CLU_2996841_0_0_1"/>
<evidence type="ECO:0000256" key="1">
    <source>
        <dbReference type="SAM" id="MobiDB-lite"/>
    </source>
</evidence>
<evidence type="ECO:0000313" key="3">
    <source>
        <dbReference type="Proteomes" id="UP000054477"/>
    </source>
</evidence>
<reference evidence="3" key="2">
    <citation type="submission" date="2015-01" db="EMBL/GenBank/DDBJ databases">
        <title>Evolutionary Origins and Diversification of the Mycorrhizal Mutualists.</title>
        <authorList>
            <consortium name="DOE Joint Genome Institute"/>
            <consortium name="Mycorrhizal Genomics Consortium"/>
            <person name="Kohler A."/>
            <person name="Kuo A."/>
            <person name="Nagy L.G."/>
            <person name="Floudas D."/>
            <person name="Copeland A."/>
            <person name="Barry K.W."/>
            <person name="Cichocki N."/>
            <person name="Veneault-Fourrey C."/>
            <person name="LaButti K."/>
            <person name="Lindquist E.A."/>
            <person name="Lipzen A."/>
            <person name="Lundell T."/>
            <person name="Morin E."/>
            <person name="Murat C."/>
            <person name="Riley R."/>
            <person name="Ohm R."/>
            <person name="Sun H."/>
            <person name="Tunlid A."/>
            <person name="Henrissat B."/>
            <person name="Grigoriev I.V."/>
            <person name="Hibbett D.S."/>
            <person name="Martin F."/>
        </authorList>
    </citation>
    <scope>NUCLEOTIDE SEQUENCE [LARGE SCALE GENOMIC DNA]</scope>
    <source>
        <strain evidence="3">LaAM-08-1</strain>
    </source>
</reference>
<accession>A0A0C9XW01</accession>
<keyword evidence="3" id="KW-1185">Reference proteome</keyword>
<evidence type="ECO:0000313" key="2">
    <source>
        <dbReference type="EMBL" id="KIK01802.1"/>
    </source>
</evidence>
<name>A0A0C9XW01_9AGAR</name>
<protein>
    <submittedName>
        <fullName evidence="2">Uncharacterized protein</fullName>
    </submittedName>
</protein>
<proteinExistence type="predicted"/>
<dbReference type="EMBL" id="KN838601">
    <property type="protein sequence ID" value="KIK01802.1"/>
    <property type="molecule type" value="Genomic_DNA"/>
</dbReference>
<dbReference type="Proteomes" id="UP000054477">
    <property type="component" value="Unassembled WGS sequence"/>
</dbReference>
<reference evidence="2 3" key="1">
    <citation type="submission" date="2014-04" db="EMBL/GenBank/DDBJ databases">
        <authorList>
            <consortium name="DOE Joint Genome Institute"/>
            <person name="Kuo A."/>
            <person name="Kohler A."/>
            <person name="Nagy L.G."/>
            <person name="Floudas D."/>
            <person name="Copeland A."/>
            <person name="Barry K.W."/>
            <person name="Cichocki N."/>
            <person name="Veneault-Fourrey C."/>
            <person name="LaButti K."/>
            <person name="Lindquist E.A."/>
            <person name="Lipzen A."/>
            <person name="Lundell T."/>
            <person name="Morin E."/>
            <person name="Murat C."/>
            <person name="Sun H."/>
            <person name="Tunlid A."/>
            <person name="Henrissat B."/>
            <person name="Grigoriev I.V."/>
            <person name="Hibbett D.S."/>
            <person name="Martin F."/>
            <person name="Nordberg H.P."/>
            <person name="Cantor M.N."/>
            <person name="Hua S.X."/>
        </authorList>
    </citation>
    <scope>NUCLEOTIDE SEQUENCE [LARGE SCALE GENOMIC DNA]</scope>
    <source>
        <strain evidence="2 3">LaAM-08-1</strain>
    </source>
</reference>
<gene>
    <name evidence="2" type="ORF">K443DRAFT_6598</name>
</gene>
<sequence length="57" mass="6029">MSSSGGSSARGPSIEIFGKSSKRNPRYIAKRSQIGRAFDRIVQAGITLSPGGKDPHI</sequence>
<organism evidence="2 3">
    <name type="scientific">Laccaria amethystina LaAM-08-1</name>
    <dbReference type="NCBI Taxonomy" id="1095629"/>
    <lineage>
        <taxon>Eukaryota</taxon>
        <taxon>Fungi</taxon>
        <taxon>Dikarya</taxon>
        <taxon>Basidiomycota</taxon>
        <taxon>Agaricomycotina</taxon>
        <taxon>Agaricomycetes</taxon>
        <taxon>Agaricomycetidae</taxon>
        <taxon>Agaricales</taxon>
        <taxon>Agaricineae</taxon>
        <taxon>Hydnangiaceae</taxon>
        <taxon>Laccaria</taxon>
    </lineage>
</organism>
<feature type="region of interest" description="Disordered" evidence="1">
    <location>
        <begin position="1"/>
        <end position="22"/>
    </location>
</feature>